<reference evidence="1 2" key="1">
    <citation type="journal article" date="2014" name="PLoS ONE">
        <title>The first complete genome sequence of the class fimbriimonadia in the phylum armatimonadetes.</title>
        <authorList>
            <person name="Hu Z.Y."/>
            <person name="Wang Y.Z."/>
            <person name="Im W.T."/>
            <person name="Wang S.Y."/>
            <person name="Zhao G.P."/>
            <person name="Zheng H.J."/>
            <person name="Quan Z.X."/>
        </authorList>
    </citation>
    <scope>NUCLEOTIDE SEQUENCE [LARGE SCALE GENOMIC DNA]</scope>
    <source>
        <strain evidence="1">Gsoil 348</strain>
    </source>
</reference>
<dbReference type="STRING" id="661478.OP10G_0614"/>
<dbReference type="HOGENOM" id="CLU_1406918_0_0_0"/>
<organism evidence="1 2">
    <name type="scientific">Fimbriimonas ginsengisoli Gsoil 348</name>
    <dbReference type="NCBI Taxonomy" id="661478"/>
    <lineage>
        <taxon>Bacteria</taxon>
        <taxon>Bacillati</taxon>
        <taxon>Armatimonadota</taxon>
        <taxon>Fimbriimonadia</taxon>
        <taxon>Fimbriimonadales</taxon>
        <taxon>Fimbriimonadaceae</taxon>
        <taxon>Fimbriimonas</taxon>
    </lineage>
</organism>
<name>A0A068NKM0_FIMGI</name>
<keyword evidence="2" id="KW-1185">Reference proteome</keyword>
<dbReference type="AlphaFoldDB" id="A0A068NKM0"/>
<dbReference type="EMBL" id="CP007139">
    <property type="protein sequence ID" value="AIE83982.1"/>
    <property type="molecule type" value="Genomic_DNA"/>
</dbReference>
<sequence length="193" mass="20681">MLLEVDSPTGTTWEGDFDIVPADGSFSLQGNGEFNGTLTDGVIHATCQALDGTTFDLDGQVTSTGGYRLTRSDHPSEVLQFSPEARLFSQTRASRNFKYQGIAGQINLDSRKDRGNGVFDYAITIGSHPGFARFFTNNTSVVVVEVAGGGQMMGAFDGLKVDNFGTKSFSSYGSAILLGEFEVQFGRFFIGPG</sequence>
<evidence type="ECO:0000313" key="1">
    <source>
        <dbReference type="EMBL" id="AIE83982.1"/>
    </source>
</evidence>
<dbReference type="KEGG" id="fgi:OP10G_0614"/>
<proteinExistence type="predicted"/>
<gene>
    <name evidence="1" type="ORF">OP10G_0614</name>
</gene>
<accession>A0A068NKM0</accession>
<evidence type="ECO:0000313" key="2">
    <source>
        <dbReference type="Proteomes" id="UP000027982"/>
    </source>
</evidence>
<protein>
    <submittedName>
        <fullName evidence="1">Uncharacterized protein</fullName>
    </submittedName>
</protein>
<dbReference type="Proteomes" id="UP000027982">
    <property type="component" value="Chromosome"/>
</dbReference>